<evidence type="ECO:0000313" key="2">
    <source>
        <dbReference type="EMBL" id="GAA2952083.1"/>
    </source>
</evidence>
<protein>
    <recommendedName>
        <fullName evidence="4">SDR family oxidoreductase</fullName>
    </recommendedName>
</protein>
<organism evidence="2 3">
    <name type="scientific">Streptomyces enissocaesilis</name>
    <dbReference type="NCBI Taxonomy" id="332589"/>
    <lineage>
        <taxon>Bacteria</taxon>
        <taxon>Bacillati</taxon>
        <taxon>Actinomycetota</taxon>
        <taxon>Actinomycetes</taxon>
        <taxon>Kitasatosporales</taxon>
        <taxon>Streptomycetaceae</taxon>
        <taxon>Streptomyces</taxon>
        <taxon>Streptomyces rochei group</taxon>
    </lineage>
</organism>
<evidence type="ECO:0000313" key="3">
    <source>
        <dbReference type="Proteomes" id="UP001500403"/>
    </source>
</evidence>
<name>A0ABN3XHZ0_9ACTN</name>
<gene>
    <name evidence="2" type="ORF">GCM10010446_41590</name>
</gene>
<evidence type="ECO:0000256" key="1">
    <source>
        <dbReference type="SAM" id="MobiDB-lite"/>
    </source>
</evidence>
<evidence type="ECO:0008006" key="4">
    <source>
        <dbReference type="Google" id="ProtNLM"/>
    </source>
</evidence>
<dbReference type="Proteomes" id="UP001500403">
    <property type="component" value="Unassembled WGS sequence"/>
</dbReference>
<feature type="region of interest" description="Disordered" evidence="1">
    <location>
        <begin position="91"/>
        <end position="114"/>
    </location>
</feature>
<dbReference type="SUPFAM" id="SSF51735">
    <property type="entry name" value="NAD(P)-binding Rossmann-fold domains"/>
    <property type="match status" value="1"/>
</dbReference>
<dbReference type="EMBL" id="BAAAUD010000041">
    <property type="protein sequence ID" value="GAA2952083.1"/>
    <property type="molecule type" value="Genomic_DNA"/>
</dbReference>
<sequence>MEHPGDAGADGGLLAQGARREAPVPLAVQAHGIVDTDINAAGCARAARRGPGRRRCRVGSGRVGEPSGITDVVAFLASDDARRITGRWLDATGGPLAREGAEGDGGGRRGTAKR</sequence>
<accession>A0ABN3XHZ0</accession>
<proteinExistence type="predicted"/>
<dbReference type="Gene3D" id="3.40.50.720">
    <property type="entry name" value="NAD(P)-binding Rossmann-like Domain"/>
    <property type="match status" value="1"/>
</dbReference>
<reference evidence="2 3" key="1">
    <citation type="journal article" date="2019" name="Int. J. Syst. Evol. Microbiol.">
        <title>The Global Catalogue of Microorganisms (GCM) 10K type strain sequencing project: providing services to taxonomists for standard genome sequencing and annotation.</title>
        <authorList>
            <consortium name="The Broad Institute Genomics Platform"/>
            <consortium name="The Broad Institute Genome Sequencing Center for Infectious Disease"/>
            <person name="Wu L."/>
            <person name="Ma J."/>
        </authorList>
    </citation>
    <scope>NUCLEOTIDE SEQUENCE [LARGE SCALE GENOMIC DNA]</scope>
    <source>
        <strain evidence="2 3">JCM 9088</strain>
    </source>
</reference>
<comment type="caution">
    <text evidence="2">The sequence shown here is derived from an EMBL/GenBank/DDBJ whole genome shotgun (WGS) entry which is preliminary data.</text>
</comment>
<keyword evidence="3" id="KW-1185">Reference proteome</keyword>
<dbReference type="InterPro" id="IPR036291">
    <property type="entry name" value="NAD(P)-bd_dom_sf"/>
</dbReference>